<organism evidence="2 3">
    <name type="scientific">Coprinellus micaceus</name>
    <name type="common">Glistening ink-cap mushroom</name>
    <name type="synonym">Coprinus micaceus</name>
    <dbReference type="NCBI Taxonomy" id="71717"/>
    <lineage>
        <taxon>Eukaryota</taxon>
        <taxon>Fungi</taxon>
        <taxon>Dikarya</taxon>
        <taxon>Basidiomycota</taxon>
        <taxon>Agaricomycotina</taxon>
        <taxon>Agaricomycetes</taxon>
        <taxon>Agaricomycetidae</taxon>
        <taxon>Agaricales</taxon>
        <taxon>Agaricineae</taxon>
        <taxon>Psathyrellaceae</taxon>
        <taxon>Coprinellus</taxon>
    </lineage>
</organism>
<dbReference type="EMBL" id="QPFP01000088">
    <property type="protein sequence ID" value="TEB22593.1"/>
    <property type="molecule type" value="Genomic_DNA"/>
</dbReference>
<accession>A0A4Y7SL27</accession>
<feature type="compositionally biased region" description="Pro residues" evidence="1">
    <location>
        <begin position="179"/>
        <end position="188"/>
    </location>
</feature>
<protein>
    <submittedName>
        <fullName evidence="2">Uncharacterized protein</fullName>
    </submittedName>
</protein>
<sequence>MASSFPTLSTIMEAESDSAVTHALALALDANEGEDLVDNVDNVNALAQEVISIYAAIEAANRADDPFGRPGICQERCLDYSSHKEGRQGRHEHVLIQRRPRFRPRALSSHPWAPSRACCDGLWPSPSISTPRILPPAIPITLLSLSLPGLGPPRPLLATPSCRSVCSRHSGAHPAAQAAPPPPPPPAGPVLSSKAQGKAAVKVRVTADNEYVPPLSEDAMKKTFSPTSWLPAAFVPSKGKKSSSKASTMAPALSSGALADLYDVELWVGRLQSLGIEGSHEQLTTIAQNVVQYLFEMLKDIVCI</sequence>
<dbReference type="Proteomes" id="UP000298030">
    <property type="component" value="Unassembled WGS sequence"/>
</dbReference>
<reference evidence="2 3" key="1">
    <citation type="journal article" date="2019" name="Nat. Ecol. Evol.">
        <title>Megaphylogeny resolves global patterns of mushroom evolution.</title>
        <authorList>
            <person name="Varga T."/>
            <person name="Krizsan K."/>
            <person name="Foldi C."/>
            <person name="Dima B."/>
            <person name="Sanchez-Garcia M."/>
            <person name="Sanchez-Ramirez S."/>
            <person name="Szollosi G.J."/>
            <person name="Szarkandi J.G."/>
            <person name="Papp V."/>
            <person name="Albert L."/>
            <person name="Andreopoulos W."/>
            <person name="Angelini C."/>
            <person name="Antonin V."/>
            <person name="Barry K.W."/>
            <person name="Bougher N.L."/>
            <person name="Buchanan P."/>
            <person name="Buyck B."/>
            <person name="Bense V."/>
            <person name="Catcheside P."/>
            <person name="Chovatia M."/>
            <person name="Cooper J."/>
            <person name="Damon W."/>
            <person name="Desjardin D."/>
            <person name="Finy P."/>
            <person name="Geml J."/>
            <person name="Haridas S."/>
            <person name="Hughes K."/>
            <person name="Justo A."/>
            <person name="Karasinski D."/>
            <person name="Kautmanova I."/>
            <person name="Kiss B."/>
            <person name="Kocsube S."/>
            <person name="Kotiranta H."/>
            <person name="LaButti K.M."/>
            <person name="Lechner B.E."/>
            <person name="Liimatainen K."/>
            <person name="Lipzen A."/>
            <person name="Lukacs Z."/>
            <person name="Mihaltcheva S."/>
            <person name="Morgado L.N."/>
            <person name="Niskanen T."/>
            <person name="Noordeloos M.E."/>
            <person name="Ohm R.A."/>
            <person name="Ortiz-Santana B."/>
            <person name="Ovrebo C."/>
            <person name="Racz N."/>
            <person name="Riley R."/>
            <person name="Savchenko A."/>
            <person name="Shiryaev A."/>
            <person name="Soop K."/>
            <person name="Spirin V."/>
            <person name="Szebenyi C."/>
            <person name="Tomsovsky M."/>
            <person name="Tulloss R.E."/>
            <person name="Uehling J."/>
            <person name="Grigoriev I.V."/>
            <person name="Vagvolgyi C."/>
            <person name="Papp T."/>
            <person name="Martin F.M."/>
            <person name="Miettinen O."/>
            <person name="Hibbett D.S."/>
            <person name="Nagy L.G."/>
        </authorList>
    </citation>
    <scope>NUCLEOTIDE SEQUENCE [LARGE SCALE GENOMIC DNA]</scope>
    <source>
        <strain evidence="2 3">FP101781</strain>
    </source>
</reference>
<name>A0A4Y7SL27_COPMI</name>
<feature type="region of interest" description="Disordered" evidence="1">
    <location>
        <begin position="168"/>
        <end position="195"/>
    </location>
</feature>
<comment type="caution">
    <text evidence="2">The sequence shown here is derived from an EMBL/GenBank/DDBJ whole genome shotgun (WGS) entry which is preliminary data.</text>
</comment>
<keyword evidence="3" id="KW-1185">Reference proteome</keyword>
<gene>
    <name evidence="2" type="ORF">FA13DRAFT_1715906</name>
</gene>
<evidence type="ECO:0000313" key="3">
    <source>
        <dbReference type="Proteomes" id="UP000298030"/>
    </source>
</evidence>
<proteinExistence type="predicted"/>
<dbReference type="AlphaFoldDB" id="A0A4Y7SL27"/>
<evidence type="ECO:0000313" key="2">
    <source>
        <dbReference type="EMBL" id="TEB22593.1"/>
    </source>
</evidence>
<evidence type="ECO:0000256" key="1">
    <source>
        <dbReference type="SAM" id="MobiDB-lite"/>
    </source>
</evidence>